<dbReference type="InterPro" id="IPR029058">
    <property type="entry name" value="AB_hydrolase_fold"/>
</dbReference>
<dbReference type="EMBL" id="BEYU01000071">
    <property type="protein sequence ID" value="GBG30137.1"/>
    <property type="molecule type" value="Genomic_DNA"/>
</dbReference>
<dbReference type="AlphaFoldDB" id="A0A2R5GGX1"/>
<evidence type="ECO:0000313" key="2">
    <source>
        <dbReference type="Proteomes" id="UP000241890"/>
    </source>
</evidence>
<accession>A0A2R5GGX1</accession>
<dbReference type="Proteomes" id="UP000241890">
    <property type="component" value="Unassembled WGS sequence"/>
</dbReference>
<evidence type="ECO:0000313" key="1">
    <source>
        <dbReference type="EMBL" id="GBG30137.1"/>
    </source>
</evidence>
<dbReference type="SUPFAM" id="SSF53474">
    <property type="entry name" value="alpha/beta-Hydrolases"/>
    <property type="match status" value="1"/>
</dbReference>
<reference evidence="1 2" key="1">
    <citation type="submission" date="2017-12" db="EMBL/GenBank/DDBJ databases">
        <title>Sequencing, de novo assembly and annotation of complete genome of a new Thraustochytrid species, strain FCC1311.</title>
        <authorList>
            <person name="Sedici K."/>
            <person name="Godart F."/>
            <person name="Aiese Cigliano R."/>
            <person name="Sanseverino W."/>
            <person name="Barakat M."/>
            <person name="Ortet P."/>
            <person name="Marechal E."/>
            <person name="Cagnac O."/>
            <person name="Amato A."/>
        </authorList>
    </citation>
    <scope>NUCLEOTIDE SEQUENCE [LARGE SCALE GENOMIC DNA]</scope>
</reference>
<keyword evidence="2" id="KW-1185">Reference proteome</keyword>
<dbReference type="InParanoid" id="A0A2R5GGX1"/>
<proteinExistence type="predicted"/>
<organism evidence="1 2">
    <name type="scientific">Hondaea fermentalgiana</name>
    <dbReference type="NCBI Taxonomy" id="2315210"/>
    <lineage>
        <taxon>Eukaryota</taxon>
        <taxon>Sar</taxon>
        <taxon>Stramenopiles</taxon>
        <taxon>Bigyra</taxon>
        <taxon>Labyrinthulomycetes</taxon>
        <taxon>Thraustochytrida</taxon>
        <taxon>Thraustochytriidae</taxon>
        <taxon>Hondaea</taxon>
    </lineage>
</organism>
<comment type="caution">
    <text evidence="1">The sequence shown here is derived from an EMBL/GenBank/DDBJ whole genome shotgun (WGS) entry which is preliminary data.</text>
</comment>
<gene>
    <name evidence="1" type="ORF">FCC1311_063572</name>
</gene>
<dbReference type="Gene3D" id="3.40.50.1820">
    <property type="entry name" value="alpha/beta hydrolase"/>
    <property type="match status" value="1"/>
</dbReference>
<protein>
    <recommendedName>
        <fullName evidence="3">AB hydrolase-1 domain-containing protein</fullName>
    </recommendedName>
</protein>
<evidence type="ECO:0008006" key="3">
    <source>
        <dbReference type="Google" id="ProtNLM"/>
    </source>
</evidence>
<sequence>MSCCCWNRRVAQNVYELEPLVPLPSQSEREEIGAEIFARPSDGRNLEYFVRNSGHQTAILNIVCTTCTGRLYHVWRTAQVLPLLEKYNVTLINVSAAGVGVSEPYGDWLGAMNVSEYLERTAQDMVALLRHLGIDQVFTMGISGGWTPAAVLAVKLASEPGLGLQLRGVCCISGIPWQTREENFWERSMGTGCTFALMTRLLESRMAPYMMNAMFPLDEEKFISSLDEETREALGPELSQEVAHDVNRANAYYLFVGAFLGRLTTNSQAKKLPLVLADLSKLGPEIAFHLHMSTTDKLVPTDRVVASISSVAPHVQNFPNALPHMAPPVDFAIAKLLETLE</sequence>
<name>A0A2R5GGX1_9STRA</name>